<keyword evidence="1" id="KW-0175">Coiled coil</keyword>
<accession>A0A7S0PLZ8</accession>
<sequence>MAHVSTMMSRISITAPLRASPHRPAGAGSRRAAVTVRAGKGKGAKYRRGADDPYAKEKNKDKVEKQTKAKQSAEDGPLNAVFSKEEAKEEYFLFVRKLRVDGSGAAAPAADSDAEKKSVDEGEYSSANIGAMLGMKGPNKDESGSKISSLGNWLPLGDVSVEAGGDLDVVVAERRRMLVKFAKVKHLKLLPVCADEKLEFGVRVQRGPPRGTDPTAVFPVATDAKHEELVWDHETMGEEGSIRAELRLMQSLPSLGKGKKNEMLSSAMDMIKRQQEQAAAMKAEREKVDDA</sequence>
<feature type="compositionally biased region" description="Basic and acidic residues" evidence="2">
    <location>
        <begin position="48"/>
        <end position="73"/>
    </location>
</feature>
<protein>
    <submittedName>
        <fullName evidence="3">Uncharacterized protein</fullName>
    </submittedName>
</protein>
<evidence type="ECO:0000256" key="1">
    <source>
        <dbReference type="SAM" id="Coils"/>
    </source>
</evidence>
<organism evidence="3">
    <name type="scientific">Micromonas pusilla</name>
    <name type="common">Picoplanktonic green alga</name>
    <name type="synonym">Chromulina pusilla</name>
    <dbReference type="NCBI Taxonomy" id="38833"/>
    <lineage>
        <taxon>Eukaryota</taxon>
        <taxon>Viridiplantae</taxon>
        <taxon>Chlorophyta</taxon>
        <taxon>Mamiellophyceae</taxon>
        <taxon>Mamiellales</taxon>
        <taxon>Mamiellaceae</taxon>
        <taxon>Micromonas</taxon>
    </lineage>
</organism>
<feature type="region of interest" description="Disordered" evidence="2">
    <location>
        <begin position="13"/>
        <end position="80"/>
    </location>
</feature>
<proteinExistence type="predicted"/>
<feature type="coiled-coil region" evidence="1">
    <location>
        <begin position="264"/>
        <end position="291"/>
    </location>
</feature>
<evidence type="ECO:0000313" key="3">
    <source>
        <dbReference type="EMBL" id="CAD8578232.1"/>
    </source>
</evidence>
<evidence type="ECO:0000256" key="2">
    <source>
        <dbReference type="SAM" id="MobiDB-lite"/>
    </source>
</evidence>
<dbReference type="EMBL" id="HBEV01002048">
    <property type="protein sequence ID" value="CAD8578232.1"/>
    <property type="molecule type" value="Transcribed_RNA"/>
</dbReference>
<gene>
    <name evidence="3" type="ORF">MSP1404_LOCUS1599</name>
</gene>
<dbReference type="AlphaFoldDB" id="A0A7S0PLZ8"/>
<reference evidence="3" key="1">
    <citation type="submission" date="2021-01" db="EMBL/GenBank/DDBJ databases">
        <authorList>
            <person name="Corre E."/>
            <person name="Pelletier E."/>
            <person name="Niang G."/>
            <person name="Scheremetjew M."/>
            <person name="Finn R."/>
            <person name="Kale V."/>
            <person name="Holt S."/>
            <person name="Cochrane G."/>
            <person name="Meng A."/>
            <person name="Brown T."/>
            <person name="Cohen L."/>
        </authorList>
    </citation>
    <scope>NUCLEOTIDE SEQUENCE</scope>
    <source>
        <strain evidence="3">CCMP494</strain>
    </source>
</reference>
<name>A0A7S0PLZ8_MICPS</name>